<accession>A0A9Q0MYI4</accession>
<proteinExistence type="predicted"/>
<keyword evidence="2" id="KW-1185">Reference proteome</keyword>
<protein>
    <submittedName>
        <fullName evidence="1">Uncharacterized protein</fullName>
    </submittedName>
</protein>
<sequence length="93" mass="10847">MHIEYIEKSKLKINETKIIRKKKKILTTYNVESEANMEKYKFSGWQRVTPVVAKLVIIKGQLVNKKLKNCEDMMLPTKSITQQHEREGDVALA</sequence>
<dbReference type="Proteomes" id="UP001151699">
    <property type="component" value="Chromosome X"/>
</dbReference>
<name>A0A9Q0MYI4_9DIPT</name>
<evidence type="ECO:0000313" key="2">
    <source>
        <dbReference type="Proteomes" id="UP001151699"/>
    </source>
</evidence>
<organism evidence="1 2">
    <name type="scientific">Pseudolycoriella hygida</name>
    <dbReference type="NCBI Taxonomy" id="35572"/>
    <lineage>
        <taxon>Eukaryota</taxon>
        <taxon>Metazoa</taxon>
        <taxon>Ecdysozoa</taxon>
        <taxon>Arthropoda</taxon>
        <taxon>Hexapoda</taxon>
        <taxon>Insecta</taxon>
        <taxon>Pterygota</taxon>
        <taxon>Neoptera</taxon>
        <taxon>Endopterygota</taxon>
        <taxon>Diptera</taxon>
        <taxon>Nematocera</taxon>
        <taxon>Sciaroidea</taxon>
        <taxon>Sciaridae</taxon>
        <taxon>Pseudolycoriella</taxon>
    </lineage>
</organism>
<dbReference type="AlphaFoldDB" id="A0A9Q0MYI4"/>
<evidence type="ECO:0000313" key="1">
    <source>
        <dbReference type="EMBL" id="KAJ6639012.1"/>
    </source>
</evidence>
<comment type="caution">
    <text evidence="1">The sequence shown here is derived from an EMBL/GenBank/DDBJ whole genome shotgun (WGS) entry which is preliminary data.</text>
</comment>
<dbReference type="EMBL" id="WJQU01000003">
    <property type="protein sequence ID" value="KAJ6639012.1"/>
    <property type="molecule type" value="Genomic_DNA"/>
</dbReference>
<reference evidence="1" key="1">
    <citation type="submission" date="2022-07" db="EMBL/GenBank/DDBJ databases">
        <authorList>
            <person name="Trinca V."/>
            <person name="Uliana J.V.C."/>
            <person name="Torres T.T."/>
            <person name="Ward R.J."/>
            <person name="Monesi N."/>
        </authorList>
    </citation>
    <scope>NUCLEOTIDE SEQUENCE</scope>
    <source>
        <strain evidence="1">HSMRA1968</strain>
        <tissue evidence="1">Whole embryos</tissue>
    </source>
</reference>
<gene>
    <name evidence="1" type="ORF">Bhyg_11751</name>
</gene>